<evidence type="ECO:0000313" key="2">
    <source>
        <dbReference type="EMBL" id="AJB41721.1"/>
    </source>
</evidence>
<dbReference type="CDD" id="cd00009">
    <property type="entry name" value="AAA"/>
    <property type="match status" value="1"/>
</dbReference>
<dbReference type="Gene3D" id="3.40.50.300">
    <property type="entry name" value="P-loop containing nucleotide triphosphate hydrolases"/>
    <property type="match status" value="1"/>
</dbReference>
<dbReference type="InterPro" id="IPR027417">
    <property type="entry name" value="P-loop_NTPase"/>
</dbReference>
<reference evidence="3" key="1">
    <citation type="book" date="2010" name="EXTREMOPHILES" publisher="0:0-0">
        <title>Complete genome sequences of ten hyperthermophilic archaea reveal their metabolic capabilities and possible ecological roles.</title>
        <editorList>
            <person name="?"/>
        </editorList>
        <authorList>
            <person name="Ravin N.V."/>
            <person name="Mardanov A.V."/>
            <person name="Bonch-Osmolovskaya E.A."/>
            <person name="Skryabin K.G."/>
        </authorList>
    </citation>
    <scope>NUCLEOTIDE SEQUENCE [LARGE SCALE GENOMIC DNA]</scope>
    <source>
        <strain evidence="3">1505</strain>
    </source>
</reference>
<evidence type="ECO:0000313" key="3">
    <source>
        <dbReference type="Proteomes" id="UP000266720"/>
    </source>
</evidence>
<dbReference type="KEGG" id="tcb:TCARB_0665"/>
<protein>
    <submittedName>
        <fullName evidence="2">ATPase</fullName>
    </submittedName>
</protein>
<sequence>MRRVKLRLAGLLVEFTDREKALAQVQEWAERGTIQPIVIFGPEGCGKTALLRQASHVLKDAGYTVFHLYPLDRIFEADIEEPDIRKAFLDLAQRALSEDSLGRVAWAVFDFIREALKRKKRKIAVLADDVFQVIGVQNAAAYVKGLLNMIEHPLYDYENIVAIVATSEGVSRREIAKHLWANLMPIWNMPKNGFQELYEKLPHPKPDYEKAWSLTGGNPRILSILYEKKWDSNTTVGELASKKRLTAFILSLNPQEREWLAEATEDPDKLFTREKLPLLDKLVDLNLIVDTLASRDPQLWVDQPPPEKDPQLGIGRHIAWQTPLHREAVKKALEEFAR</sequence>
<dbReference type="InterPro" id="IPR011579">
    <property type="entry name" value="ATPase_dom"/>
</dbReference>
<dbReference type="GeneID" id="25406109"/>
<dbReference type="Proteomes" id="UP000266720">
    <property type="component" value="Chromosome"/>
</dbReference>
<dbReference type="GO" id="GO:0005524">
    <property type="term" value="F:ATP binding"/>
    <property type="evidence" value="ECO:0007669"/>
    <property type="project" value="InterPro"/>
</dbReference>
<dbReference type="Pfam" id="PF01637">
    <property type="entry name" value="ATPase_2"/>
    <property type="match status" value="1"/>
</dbReference>
<dbReference type="STRING" id="697581.TCARB_0665"/>
<accession>A0A3G1A8I7</accession>
<gene>
    <name evidence="2" type="ORF">TCARB_0665</name>
</gene>
<name>A0A3G1A8I7_9CREN</name>
<evidence type="ECO:0000259" key="1">
    <source>
        <dbReference type="Pfam" id="PF01637"/>
    </source>
</evidence>
<dbReference type="EMBL" id="CP007493">
    <property type="protein sequence ID" value="AJB41721.1"/>
    <property type="molecule type" value="Genomic_DNA"/>
</dbReference>
<dbReference type="SUPFAM" id="SSF52540">
    <property type="entry name" value="P-loop containing nucleoside triphosphate hydrolases"/>
    <property type="match status" value="1"/>
</dbReference>
<dbReference type="RefSeq" id="WP_052886681.1">
    <property type="nucleotide sequence ID" value="NZ_CP007493.1"/>
</dbReference>
<organism evidence="2 3">
    <name type="scientific">Thermofilum adornatum 1505</name>
    <dbReference type="NCBI Taxonomy" id="697581"/>
    <lineage>
        <taxon>Archaea</taxon>
        <taxon>Thermoproteota</taxon>
        <taxon>Thermoprotei</taxon>
        <taxon>Thermofilales</taxon>
        <taxon>Thermofilaceae</taxon>
        <taxon>Thermofilum</taxon>
    </lineage>
</organism>
<feature type="domain" description="ATPase" evidence="1">
    <location>
        <begin position="15"/>
        <end position="223"/>
    </location>
</feature>
<dbReference type="AlphaFoldDB" id="A0A3G1A8I7"/>
<proteinExistence type="predicted"/>